<evidence type="ECO:0000256" key="10">
    <source>
        <dbReference type="PROSITE-ProRule" id="PRU00236"/>
    </source>
</evidence>
<keyword evidence="2" id="KW-0597">Phosphoprotein</keyword>
<evidence type="ECO:0000256" key="4">
    <source>
        <dbReference type="ARBA" id="ARBA00022723"/>
    </source>
</evidence>
<protein>
    <recommendedName>
        <fullName evidence="9">Regulatory protein SIR2 homolog 7</fullName>
    </recommendedName>
    <alternativeName>
        <fullName evidence="8">SIR2-like protein 7</fullName>
    </alternativeName>
</protein>
<dbReference type="GO" id="GO:0070403">
    <property type="term" value="F:NAD+ binding"/>
    <property type="evidence" value="ECO:0007669"/>
    <property type="project" value="InterPro"/>
</dbReference>
<feature type="binding site" evidence="10">
    <location>
        <position position="305"/>
    </location>
    <ligand>
        <name>Zn(2+)</name>
        <dbReference type="ChEBI" id="CHEBI:29105"/>
    </ligand>
</feature>
<dbReference type="Gene3D" id="3.40.50.1220">
    <property type="entry name" value="TPP-binding domain"/>
    <property type="match status" value="1"/>
</dbReference>
<dbReference type="OrthoDB" id="424302at2759"/>
<dbReference type="Gene3D" id="2.20.28.200">
    <property type="match status" value="1"/>
</dbReference>
<evidence type="ECO:0000256" key="1">
    <source>
        <dbReference type="ARBA" id="ARBA00001947"/>
    </source>
</evidence>
<dbReference type="PANTHER" id="PTHR11085">
    <property type="entry name" value="NAD-DEPENDENT PROTEIN DEACYLASE SIRTUIN-5, MITOCHONDRIAL-RELATED"/>
    <property type="match status" value="1"/>
</dbReference>
<dbReference type="InterPro" id="IPR003000">
    <property type="entry name" value="Sirtuin"/>
</dbReference>
<dbReference type="PROSITE" id="PS50305">
    <property type="entry name" value="SIRTUIN"/>
    <property type="match status" value="1"/>
</dbReference>
<keyword evidence="4 10" id="KW-0479">Metal-binding</keyword>
<evidence type="ECO:0000313" key="13">
    <source>
        <dbReference type="EMBL" id="CAE7530164.1"/>
    </source>
</evidence>
<feature type="active site" description="Proton acceptor" evidence="10">
    <location>
        <position position="294"/>
    </location>
</feature>
<keyword evidence="6" id="KW-0520">NAD</keyword>
<comment type="cofactor">
    <cofactor evidence="1">
        <name>Zn(2+)</name>
        <dbReference type="ChEBI" id="CHEBI:29105"/>
    </cofactor>
</comment>
<evidence type="ECO:0000256" key="2">
    <source>
        <dbReference type="ARBA" id="ARBA00022553"/>
    </source>
</evidence>
<evidence type="ECO:0000313" key="14">
    <source>
        <dbReference type="Proteomes" id="UP000604046"/>
    </source>
</evidence>
<comment type="caution">
    <text evidence="13">The sequence shown here is derived from an EMBL/GenBank/DDBJ whole genome shotgun (WGS) entry which is preliminary data.</text>
</comment>
<dbReference type="GO" id="GO:0005634">
    <property type="term" value="C:nucleus"/>
    <property type="evidence" value="ECO:0007669"/>
    <property type="project" value="TreeGrafter"/>
</dbReference>
<evidence type="ECO:0000256" key="8">
    <source>
        <dbReference type="ARBA" id="ARBA00041832"/>
    </source>
</evidence>
<evidence type="ECO:0000256" key="9">
    <source>
        <dbReference type="ARBA" id="ARBA00043038"/>
    </source>
</evidence>
<proteinExistence type="inferred from homology"/>
<organism evidence="13 14">
    <name type="scientific">Symbiodinium natans</name>
    <dbReference type="NCBI Taxonomy" id="878477"/>
    <lineage>
        <taxon>Eukaryota</taxon>
        <taxon>Sar</taxon>
        <taxon>Alveolata</taxon>
        <taxon>Dinophyceae</taxon>
        <taxon>Suessiales</taxon>
        <taxon>Symbiodiniaceae</taxon>
        <taxon>Symbiodinium</taxon>
    </lineage>
</organism>
<dbReference type="SUPFAM" id="SSF52467">
    <property type="entry name" value="DHS-like NAD/FAD-binding domain"/>
    <property type="match status" value="1"/>
</dbReference>
<accession>A0A812TN28</accession>
<evidence type="ECO:0000256" key="5">
    <source>
        <dbReference type="ARBA" id="ARBA00022833"/>
    </source>
</evidence>
<dbReference type="InterPro" id="IPR050134">
    <property type="entry name" value="NAD-dep_sirtuin_deacylases"/>
</dbReference>
<feature type="binding site" evidence="10">
    <location>
        <position position="330"/>
    </location>
    <ligand>
        <name>Zn(2+)</name>
        <dbReference type="ChEBI" id="CHEBI:29105"/>
    </ligand>
</feature>
<evidence type="ECO:0000259" key="12">
    <source>
        <dbReference type="PROSITE" id="PS50305"/>
    </source>
</evidence>
<dbReference type="AlphaFoldDB" id="A0A812TN28"/>
<feature type="domain" description="Deacetylase sirtuin-type" evidence="12">
    <location>
        <begin position="188"/>
        <end position="438"/>
    </location>
</feature>
<evidence type="ECO:0000256" key="7">
    <source>
        <dbReference type="ARBA" id="ARBA00038170"/>
    </source>
</evidence>
<keyword evidence="14" id="KW-1185">Reference proteome</keyword>
<feature type="binding site" evidence="10">
    <location>
        <position position="302"/>
    </location>
    <ligand>
        <name>Zn(2+)</name>
        <dbReference type="ChEBI" id="CHEBI:29105"/>
    </ligand>
</feature>
<gene>
    <name evidence="13" type="primary">SRT1</name>
    <name evidence="13" type="ORF">SNAT2548_LOCUS29691</name>
</gene>
<dbReference type="EMBL" id="CAJNDS010002572">
    <property type="protein sequence ID" value="CAE7530164.1"/>
    <property type="molecule type" value="Genomic_DNA"/>
</dbReference>
<dbReference type="Proteomes" id="UP000604046">
    <property type="component" value="Unassembled WGS sequence"/>
</dbReference>
<keyword evidence="5 10" id="KW-0862">Zinc</keyword>
<dbReference type="Pfam" id="PF02146">
    <property type="entry name" value="SIR2"/>
    <property type="match status" value="1"/>
</dbReference>
<evidence type="ECO:0000256" key="11">
    <source>
        <dbReference type="SAM" id="MobiDB-lite"/>
    </source>
</evidence>
<reference evidence="13" key="1">
    <citation type="submission" date="2021-02" db="EMBL/GenBank/DDBJ databases">
        <authorList>
            <person name="Dougan E. K."/>
            <person name="Rhodes N."/>
            <person name="Thang M."/>
            <person name="Chan C."/>
        </authorList>
    </citation>
    <scope>NUCLEOTIDE SEQUENCE</scope>
</reference>
<dbReference type="InterPro" id="IPR026590">
    <property type="entry name" value="Ssirtuin_cat_dom"/>
</dbReference>
<feature type="binding site" evidence="10">
    <location>
        <position position="333"/>
    </location>
    <ligand>
        <name>Zn(2+)</name>
        <dbReference type="ChEBI" id="CHEBI:29105"/>
    </ligand>
</feature>
<evidence type="ECO:0000256" key="3">
    <source>
        <dbReference type="ARBA" id="ARBA00022679"/>
    </source>
</evidence>
<keyword evidence="3" id="KW-0808">Transferase</keyword>
<dbReference type="InterPro" id="IPR029035">
    <property type="entry name" value="DHS-like_NAD/FAD-binding_dom"/>
</dbReference>
<evidence type="ECO:0000256" key="6">
    <source>
        <dbReference type="ARBA" id="ARBA00023027"/>
    </source>
</evidence>
<dbReference type="GO" id="GO:0017136">
    <property type="term" value="F:histone deacetylase activity, NAD-dependent"/>
    <property type="evidence" value="ECO:0007669"/>
    <property type="project" value="TreeGrafter"/>
</dbReference>
<feature type="region of interest" description="Disordered" evidence="11">
    <location>
        <begin position="1"/>
        <end position="28"/>
    </location>
</feature>
<comment type="similarity">
    <text evidence="7">Belongs to the sirtuin family. Class IV subfamily.</text>
</comment>
<sequence>MKSGSVGEAGNILRITQGKNRKPPKEEVSLRDIDPVQFQVIVRGNAGPLETLDQKLAYMRLHPGAIYLNQQTSYFVEDLDLAKRVAWVVPRDSRRIDYYTECRKRPSLVMNVSTQEEGSGGTFLAQMGGLAFMSMFMFDTWKEQSQTDTTWKSNEFNEYEREFQSYMQQNLRQQKPSEDFASELRDDGERLQEKLRQLVDLWRKAHNAVIFTGAGISTAAGLPDYRGPQGVWTRKLRGEEVKDLDLDRGLQPTEAHRGIARLLAAGRVTFVASTNVDGLHKKAGLPPECLAELHGNSFEEECAHCGRRFERDFVVRTATSLFDHATGRCCEECGGPLQDTIVNFGNTVEHVPSMEAAYDRTWVQCLKADLVVVLGSSLSVPTACDLPEECLQPREGKPDGGQLVIVNLQRTPKDDLASLRLFASCDEVMAFVERNLMS</sequence>
<dbReference type="PANTHER" id="PTHR11085:SF1">
    <property type="entry name" value="NAD-DEPENDENT PROTEIN DEACETYLASE SIRTUIN-7"/>
    <property type="match status" value="1"/>
</dbReference>
<dbReference type="GO" id="GO:0046872">
    <property type="term" value="F:metal ion binding"/>
    <property type="evidence" value="ECO:0007669"/>
    <property type="project" value="UniProtKB-KW"/>
</dbReference>
<name>A0A812TN28_9DINO</name>